<gene>
    <name evidence="1" type="ORF">L6164_036501</name>
</gene>
<protein>
    <submittedName>
        <fullName evidence="1">Uncharacterized protein</fullName>
    </submittedName>
</protein>
<name>A0ACB9KHA6_BAUVA</name>
<reference evidence="1 2" key="1">
    <citation type="journal article" date="2022" name="DNA Res.">
        <title>Chromosomal-level genome assembly of the orchid tree Bauhinia variegata (Leguminosae; Cercidoideae) supports the allotetraploid origin hypothesis of Bauhinia.</title>
        <authorList>
            <person name="Zhong Y."/>
            <person name="Chen Y."/>
            <person name="Zheng D."/>
            <person name="Pang J."/>
            <person name="Liu Y."/>
            <person name="Luo S."/>
            <person name="Meng S."/>
            <person name="Qian L."/>
            <person name="Wei D."/>
            <person name="Dai S."/>
            <person name="Zhou R."/>
        </authorList>
    </citation>
    <scope>NUCLEOTIDE SEQUENCE [LARGE SCALE GENOMIC DNA]</scope>
    <source>
        <strain evidence="1">BV-YZ2020</strain>
    </source>
</reference>
<sequence>MKIFYAKELLNPLTSLLFLVYPSCSGKSLNAITPNHPIKDGDILVSDKATFALGFFSPLNSKIRYVGIWYNKVSEQTIVWVAKRDTPLTNTSGVLSMDSHGNLIILETQTRNAKPIWSAKFLVQLLSTNTSGKLLDTGNFILVHDESQNVLWQSFGYPTNTFLPYMKLGLNRKTALDRFLTSWKSPNDPGTGNFTYRIDPSGVPQFFLYKNEAPLWRVGSWTG</sequence>
<accession>A0ACB9KHA6</accession>
<dbReference type="Proteomes" id="UP000828941">
    <property type="component" value="Chromosome 14"/>
</dbReference>
<evidence type="ECO:0000313" key="1">
    <source>
        <dbReference type="EMBL" id="KAI4296552.1"/>
    </source>
</evidence>
<keyword evidence="2" id="KW-1185">Reference proteome</keyword>
<comment type="caution">
    <text evidence="1">The sequence shown here is derived from an EMBL/GenBank/DDBJ whole genome shotgun (WGS) entry which is preliminary data.</text>
</comment>
<dbReference type="EMBL" id="CM039439">
    <property type="protein sequence ID" value="KAI4296552.1"/>
    <property type="molecule type" value="Genomic_DNA"/>
</dbReference>
<organism evidence="1 2">
    <name type="scientific">Bauhinia variegata</name>
    <name type="common">Purple orchid tree</name>
    <name type="synonym">Phanera variegata</name>
    <dbReference type="NCBI Taxonomy" id="167791"/>
    <lineage>
        <taxon>Eukaryota</taxon>
        <taxon>Viridiplantae</taxon>
        <taxon>Streptophyta</taxon>
        <taxon>Embryophyta</taxon>
        <taxon>Tracheophyta</taxon>
        <taxon>Spermatophyta</taxon>
        <taxon>Magnoliopsida</taxon>
        <taxon>eudicotyledons</taxon>
        <taxon>Gunneridae</taxon>
        <taxon>Pentapetalae</taxon>
        <taxon>rosids</taxon>
        <taxon>fabids</taxon>
        <taxon>Fabales</taxon>
        <taxon>Fabaceae</taxon>
        <taxon>Cercidoideae</taxon>
        <taxon>Cercideae</taxon>
        <taxon>Bauhiniinae</taxon>
        <taxon>Bauhinia</taxon>
    </lineage>
</organism>
<proteinExistence type="predicted"/>
<evidence type="ECO:0000313" key="2">
    <source>
        <dbReference type="Proteomes" id="UP000828941"/>
    </source>
</evidence>